<keyword evidence="5 10" id="KW-0067">ATP-binding</keyword>
<dbReference type="NCBIfam" id="TIGR01536">
    <property type="entry name" value="asn_synth_AEB"/>
    <property type="match status" value="1"/>
</dbReference>
<dbReference type="Pfam" id="PF13537">
    <property type="entry name" value="GATase_7"/>
    <property type="match status" value="1"/>
</dbReference>
<evidence type="ECO:0000256" key="5">
    <source>
        <dbReference type="ARBA" id="ARBA00022840"/>
    </source>
</evidence>
<dbReference type="EMBL" id="FNNQ01000013">
    <property type="protein sequence ID" value="SDX26943.1"/>
    <property type="molecule type" value="Genomic_DNA"/>
</dbReference>
<feature type="binding site" evidence="10">
    <location>
        <position position="294"/>
    </location>
    <ligand>
        <name>ATP</name>
        <dbReference type="ChEBI" id="CHEBI:30616"/>
    </ligand>
</feature>
<feature type="site" description="Important for beta-aspartyl-AMP intermediate formation" evidence="11">
    <location>
        <position position="379"/>
    </location>
</feature>
<feature type="binding site" evidence="10">
    <location>
        <begin position="377"/>
        <end position="378"/>
    </location>
    <ligand>
        <name>ATP</name>
        <dbReference type="ChEBI" id="CHEBI:30616"/>
    </ligand>
</feature>
<feature type="domain" description="Glutamine amidotransferase type-2" evidence="12">
    <location>
        <begin position="2"/>
        <end position="216"/>
    </location>
</feature>
<reference evidence="13 14" key="1">
    <citation type="submission" date="2016-10" db="EMBL/GenBank/DDBJ databases">
        <authorList>
            <person name="de Groot N.N."/>
        </authorList>
    </citation>
    <scope>NUCLEOTIDE SEQUENCE [LARGE SCALE GENOMIC DNA]</scope>
    <source>
        <strain evidence="13 14">DSM 45610</strain>
    </source>
</reference>
<sequence length="614" mass="70458">MCGIAGWIDWERDVSQERQLLERMNDTLVCRGPDAEGYWLSTRAGICHRRLSVIDPEGGAQPMVRHLEGRYRVITYNGELYNMDELRRELVERGHHLRTRSDTELIMAAYDEWGVEVPKHLNGIFAFAIWDEREESLYIARDRIGVKPLFFARRGSGILFASELKTLLAHPAVEPIIDGEGLAEVLTMGPSRTPGHGIFKGVEELRPGHWLKVDGNHLAIHSYWQLQSEPHTDDFAKTVEKVRYLFQDAVTRQLVSDVPLGTMLSGGLDSSAISACAANHFLKTGRGVLDTFSVDYQDNDRYFTANEFQPNPDAPWIRRMASYLESDHHDVVVQVPELVEALDVATLARDLPGMADVDASLYLFCREIKKTSTVVLSGECADEVFGGYPWFHRPEMVQAKTFPWSRFLHERMRFFTGETKELIRGEEYVRDRYQQALAEVPTLEGEDAQEARIREIFYLNLTRWMPTLLDRKDRMSMAVGLEVRVPFCDHHLVEYVWNVPWSMKAVDGREKGLLRRALQGILPEDVLQRKKSPYPKTHNPAYLDAVRSRALGVLAEPHSPVRQLIDGDAMRDFASQDLKNAHLPWFGQLMNVPQLFAWVLQLDRWMREYGVRLV</sequence>
<evidence type="ECO:0000256" key="6">
    <source>
        <dbReference type="ARBA" id="ARBA00022888"/>
    </source>
</evidence>
<dbReference type="PIRSF" id="PIRSF001589">
    <property type="entry name" value="Asn_synthetase_glu-h"/>
    <property type="match status" value="1"/>
</dbReference>
<evidence type="ECO:0000256" key="10">
    <source>
        <dbReference type="PIRSR" id="PIRSR001589-2"/>
    </source>
</evidence>
<dbReference type="Gene3D" id="3.60.20.10">
    <property type="entry name" value="Glutamine Phosphoribosylpyrophosphate, subunit 1, domain 1"/>
    <property type="match status" value="1"/>
</dbReference>
<evidence type="ECO:0000259" key="12">
    <source>
        <dbReference type="PROSITE" id="PS51278"/>
    </source>
</evidence>
<dbReference type="PROSITE" id="PS51278">
    <property type="entry name" value="GATASE_TYPE_2"/>
    <property type="match status" value="1"/>
</dbReference>
<dbReference type="InterPro" id="IPR001962">
    <property type="entry name" value="Asn_synthase"/>
</dbReference>
<dbReference type="InterPro" id="IPR014729">
    <property type="entry name" value="Rossmann-like_a/b/a_fold"/>
</dbReference>
<protein>
    <recommendedName>
        <fullName evidence="3">asparagine synthase (glutamine-hydrolyzing)</fullName>
        <ecNumber evidence="3">6.3.5.4</ecNumber>
    </recommendedName>
</protein>
<dbReference type="GO" id="GO:0004066">
    <property type="term" value="F:asparagine synthase (glutamine-hydrolyzing) activity"/>
    <property type="evidence" value="ECO:0007669"/>
    <property type="project" value="UniProtKB-EC"/>
</dbReference>
<dbReference type="Gene3D" id="3.40.50.620">
    <property type="entry name" value="HUPs"/>
    <property type="match status" value="1"/>
</dbReference>
<evidence type="ECO:0000256" key="4">
    <source>
        <dbReference type="ARBA" id="ARBA00022741"/>
    </source>
</evidence>
<dbReference type="GO" id="GO:0005829">
    <property type="term" value="C:cytosol"/>
    <property type="evidence" value="ECO:0007669"/>
    <property type="project" value="TreeGrafter"/>
</dbReference>
<feature type="binding site" evidence="10">
    <location>
        <position position="102"/>
    </location>
    <ligand>
        <name>L-glutamine</name>
        <dbReference type="ChEBI" id="CHEBI:58359"/>
    </ligand>
</feature>
<dbReference type="CDD" id="cd01991">
    <property type="entry name" value="Asn_synthase_B_C"/>
    <property type="match status" value="1"/>
</dbReference>
<proteinExistence type="inferred from homology"/>
<evidence type="ECO:0000313" key="13">
    <source>
        <dbReference type="EMBL" id="SDX26943.1"/>
    </source>
</evidence>
<name>A0A1H3ABD4_9BACL</name>
<dbReference type="PANTHER" id="PTHR43284">
    <property type="entry name" value="ASPARAGINE SYNTHETASE (GLUTAMINE-HYDROLYZING)"/>
    <property type="match status" value="1"/>
</dbReference>
<dbReference type="AlphaFoldDB" id="A0A1H3ABD4"/>
<dbReference type="InterPro" id="IPR051786">
    <property type="entry name" value="ASN_synthetase/amidase"/>
</dbReference>
<accession>A0A1H3ABD4</accession>
<comment type="catalytic activity">
    <reaction evidence="8">
        <text>L-aspartate + L-glutamine + ATP + H2O = L-asparagine + L-glutamate + AMP + diphosphate + H(+)</text>
        <dbReference type="Rhea" id="RHEA:12228"/>
        <dbReference type="ChEBI" id="CHEBI:15377"/>
        <dbReference type="ChEBI" id="CHEBI:15378"/>
        <dbReference type="ChEBI" id="CHEBI:29985"/>
        <dbReference type="ChEBI" id="CHEBI:29991"/>
        <dbReference type="ChEBI" id="CHEBI:30616"/>
        <dbReference type="ChEBI" id="CHEBI:33019"/>
        <dbReference type="ChEBI" id="CHEBI:58048"/>
        <dbReference type="ChEBI" id="CHEBI:58359"/>
        <dbReference type="ChEBI" id="CHEBI:456215"/>
        <dbReference type="EC" id="6.3.5.4"/>
    </reaction>
</comment>
<dbReference type="SUPFAM" id="SSF56235">
    <property type="entry name" value="N-terminal nucleophile aminohydrolases (Ntn hydrolases)"/>
    <property type="match status" value="1"/>
</dbReference>
<comment type="pathway">
    <text evidence="1">Amino-acid biosynthesis; L-asparagine biosynthesis; L-asparagine from L-aspartate (L-Gln route): step 1/1.</text>
</comment>
<dbReference type="InterPro" id="IPR017932">
    <property type="entry name" value="GATase_2_dom"/>
</dbReference>
<evidence type="ECO:0000256" key="11">
    <source>
        <dbReference type="PIRSR" id="PIRSR001589-3"/>
    </source>
</evidence>
<dbReference type="SUPFAM" id="SSF52402">
    <property type="entry name" value="Adenine nucleotide alpha hydrolases-like"/>
    <property type="match status" value="1"/>
</dbReference>
<dbReference type="EC" id="6.3.5.4" evidence="3"/>
<evidence type="ECO:0000256" key="9">
    <source>
        <dbReference type="PIRSR" id="PIRSR001589-1"/>
    </source>
</evidence>
<dbReference type="Pfam" id="PF00733">
    <property type="entry name" value="Asn_synthase"/>
    <property type="match status" value="1"/>
</dbReference>
<evidence type="ECO:0000313" key="14">
    <source>
        <dbReference type="Proteomes" id="UP000198534"/>
    </source>
</evidence>
<dbReference type="CDD" id="cd00712">
    <property type="entry name" value="AsnB"/>
    <property type="match status" value="1"/>
</dbReference>
<keyword evidence="9" id="KW-0028">Amino-acid biosynthesis</keyword>
<dbReference type="STRING" id="1048340.SAMN05444487_11324"/>
<comment type="similarity">
    <text evidence="2">Belongs to the asparagine synthetase family.</text>
</comment>
<keyword evidence="4 10" id="KW-0547">Nucleotide-binding</keyword>
<dbReference type="InterPro" id="IPR006426">
    <property type="entry name" value="Asn_synth_AEB"/>
</dbReference>
<organism evidence="13 14">
    <name type="scientific">Marininema mesophilum</name>
    <dbReference type="NCBI Taxonomy" id="1048340"/>
    <lineage>
        <taxon>Bacteria</taxon>
        <taxon>Bacillati</taxon>
        <taxon>Bacillota</taxon>
        <taxon>Bacilli</taxon>
        <taxon>Bacillales</taxon>
        <taxon>Thermoactinomycetaceae</taxon>
        <taxon>Marininema</taxon>
    </lineage>
</organism>
<feature type="active site" description="For GATase activity" evidence="9">
    <location>
        <position position="2"/>
    </location>
</feature>
<dbReference type="GO" id="GO:0005524">
    <property type="term" value="F:ATP binding"/>
    <property type="evidence" value="ECO:0007669"/>
    <property type="project" value="UniProtKB-KW"/>
</dbReference>
<dbReference type="RefSeq" id="WP_091741471.1">
    <property type="nucleotide sequence ID" value="NZ_FNNQ01000013.1"/>
</dbReference>
<gene>
    <name evidence="13" type="ORF">SAMN05444487_11324</name>
</gene>
<dbReference type="GO" id="GO:0006529">
    <property type="term" value="P:asparagine biosynthetic process"/>
    <property type="evidence" value="ECO:0007669"/>
    <property type="project" value="UniProtKB-KW"/>
</dbReference>
<dbReference type="PANTHER" id="PTHR43284:SF1">
    <property type="entry name" value="ASPARAGINE SYNTHETASE"/>
    <property type="match status" value="1"/>
</dbReference>
<evidence type="ECO:0000256" key="1">
    <source>
        <dbReference type="ARBA" id="ARBA00005187"/>
    </source>
</evidence>
<evidence type="ECO:0000256" key="2">
    <source>
        <dbReference type="ARBA" id="ARBA00005752"/>
    </source>
</evidence>
<keyword evidence="14" id="KW-1185">Reference proteome</keyword>
<evidence type="ECO:0000256" key="3">
    <source>
        <dbReference type="ARBA" id="ARBA00012737"/>
    </source>
</evidence>
<keyword evidence="6 9" id="KW-0061">Asparagine biosynthesis</keyword>
<evidence type="ECO:0000256" key="8">
    <source>
        <dbReference type="ARBA" id="ARBA00048741"/>
    </source>
</evidence>
<dbReference type="InterPro" id="IPR033738">
    <property type="entry name" value="AsnB_N"/>
</dbReference>
<evidence type="ECO:0000256" key="7">
    <source>
        <dbReference type="ARBA" id="ARBA00022962"/>
    </source>
</evidence>
<dbReference type="OrthoDB" id="9763290at2"/>
<keyword evidence="7 9" id="KW-0315">Glutamine amidotransferase</keyword>
<dbReference type="Proteomes" id="UP000198534">
    <property type="component" value="Unassembled WGS sequence"/>
</dbReference>
<dbReference type="InterPro" id="IPR029055">
    <property type="entry name" value="Ntn_hydrolases_N"/>
</dbReference>